<dbReference type="AlphaFoldDB" id="A0A1X0Q7Y0"/>
<evidence type="ECO:0000313" key="1">
    <source>
        <dbReference type="EMBL" id="ORD95863.1"/>
    </source>
</evidence>
<keyword evidence="2" id="KW-1185">Reference proteome</keyword>
<dbReference type="EMBL" id="LVKB01000166">
    <property type="protein sequence ID" value="ORD95863.1"/>
    <property type="molecule type" value="Genomic_DNA"/>
</dbReference>
<reference evidence="1 2" key="1">
    <citation type="journal article" date="2017" name="Environ. Microbiol.">
        <title>Decay of the glycolytic pathway and adaptation to intranuclear parasitism within Enterocytozoonidae microsporidia.</title>
        <authorList>
            <person name="Wiredu Boakye D."/>
            <person name="Jaroenlak P."/>
            <person name="Prachumwat A."/>
            <person name="Williams T.A."/>
            <person name="Bateman K.S."/>
            <person name="Itsathitphaisarn O."/>
            <person name="Sritunyalucksana K."/>
            <person name="Paszkiewicz K.H."/>
            <person name="Moore K.A."/>
            <person name="Stentiford G.D."/>
            <person name="Williams B.A."/>
        </authorList>
    </citation>
    <scope>NUCLEOTIDE SEQUENCE [LARGE SCALE GENOMIC DNA]</scope>
    <source>
        <strain evidence="1 2">GB1</strain>
    </source>
</reference>
<sequence>MFRKEHIWDTIDYWKRILWSDETKIILFNSDGMVYTRIPRGIRYDENFLNSTIKYEEGNLML</sequence>
<proteinExistence type="predicted"/>
<evidence type="ECO:0008006" key="3">
    <source>
        <dbReference type="Google" id="ProtNLM"/>
    </source>
</evidence>
<dbReference type="VEuPathDB" id="MicrosporidiaDB:A0H76_2793"/>
<accession>A0A1X0Q7Y0</accession>
<evidence type="ECO:0000313" key="2">
    <source>
        <dbReference type="Proteomes" id="UP000192356"/>
    </source>
</evidence>
<name>A0A1X0Q7Y0_9MICR</name>
<dbReference type="GO" id="GO:0003676">
    <property type="term" value="F:nucleic acid binding"/>
    <property type="evidence" value="ECO:0007669"/>
    <property type="project" value="InterPro"/>
</dbReference>
<protein>
    <recommendedName>
        <fullName evidence="3">TC1A</fullName>
    </recommendedName>
</protein>
<dbReference type="VEuPathDB" id="MicrosporidiaDB:HERIO_2154"/>
<comment type="caution">
    <text evidence="1">The sequence shown here is derived from an EMBL/GenBank/DDBJ whole genome shotgun (WGS) entry which is preliminary data.</text>
</comment>
<dbReference type="Proteomes" id="UP000192356">
    <property type="component" value="Unassembled WGS sequence"/>
</dbReference>
<gene>
    <name evidence="1" type="ORF">HERIO_2154</name>
</gene>
<organism evidence="1 2">
    <name type="scientific">Hepatospora eriocheir</name>
    <dbReference type="NCBI Taxonomy" id="1081669"/>
    <lineage>
        <taxon>Eukaryota</taxon>
        <taxon>Fungi</taxon>
        <taxon>Fungi incertae sedis</taxon>
        <taxon>Microsporidia</taxon>
        <taxon>Hepatosporidae</taxon>
        <taxon>Hepatospora</taxon>
    </lineage>
</organism>
<dbReference type="Gene3D" id="3.30.420.10">
    <property type="entry name" value="Ribonuclease H-like superfamily/Ribonuclease H"/>
    <property type="match status" value="1"/>
</dbReference>
<dbReference type="OrthoDB" id="3268173at2759"/>
<dbReference type="InterPro" id="IPR036397">
    <property type="entry name" value="RNaseH_sf"/>
</dbReference>